<dbReference type="STRING" id="1481914.JCM19241_903"/>
<sequence>MASLGVAGWMRYVSGVNESGEMIDVRDPMLEEFKSAYSKHGLNKSVVNALLSLEAIFGEDLIKNEQFVTAVTDAYELLLIHGARKAVASL</sequence>
<reference evidence="3 4" key="1">
    <citation type="submission" date="2015-01" db="EMBL/GenBank/DDBJ databases">
        <title>Vibrio sp. C94 JCM 19241 whole genome shotgun sequence.</title>
        <authorList>
            <person name="Sawabe T."/>
            <person name="Meirelles P."/>
            <person name="Feng G."/>
            <person name="Sayaka M."/>
            <person name="Hattori M."/>
            <person name="Ohkuma M."/>
        </authorList>
    </citation>
    <scope>NUCLEOTIDE SEQUENCE [LARGE SCALE GENOMIC DNA]</scope>
    <source>
        <strain evidence="4">JCM 19241</strain>
    </source>
</reference>
<dbReference type="AlphaFoldDB" id="A0A0B8Q4M5"/>
<evidence type="ECO:0000259" key="2">
    <source>
        <dbReference type="Pfam" id="PF08125"/>
    </source>
</evidence>
<dbReference type="PANTHER" id="PTHR43362">
    <property type="entry name" value="MANNITOL DEHYDROGENASE DSF1-RELATED"/>
    <property type="match status" value="1"/>
</dbReference>
<dbReference type="Proteomes" id="UP000031666">
    <property type="component" value="Unassembled WGS sequence"/>
</dbReference>
<reference evidence="3 4" key="2">
    <citation type="submission" date="2015-01" db="EMBL/GenBank/DDBJ databases">
        <authorList>
            <consortium name="NBRP consortium"/>
            <person name="Sawabe T."/>
            <person name="Meirelles P."/>
            <person name="Feng G."/>
            <person name="Sayaka M."/>
            <person name="Hattori M."/>
            <person name="Ohkuma M."/>
        </authorList>
    </citation>
    <scope>NUCLEOTIDE SEQUENCE [LARGE SCALE GENOMIC DNA]</scope>
    <source>
        <strain evidence="4">JCM 19241</strain>
    </source>
</reference>
<dbReference type="Gene3D" id="1.10.1040.10">
    <property type="entry name" value="N-(1-d-carboxylethyl)-l-norvaline Dehydrogenase, domain 2"/>
    <property type="match status" value="1"/>
</dbReference>
<dbReference type="GO" id="GO:0008866">
    <property type="term" value="F:fructuronate reductase activity"/>
    <property type="evidence" value="ECO:0007669"/>
    <property type="project" value="UniProtKB-EC"/>
</dbReference>
<dbReference type="EMBL" id="BBSC01000003">
    <property type="protein sequence ID" value="GAM74560.1"/>
    <property type="molecule type" value="Genomic_DNA"/>
</dbReference>
<accession>A0A0B8Q4M5</accession>
<dbReference type="Pfam" id="PF08125">
    <property type="entry name" value="Mannitol_dh_C"/>
    <property type="match status" value="1"/>
</dbReference>
<comment type="caution">
    <text evidence="3">The sequence shown here is derived from an EMBL/GenBank/DDBJ whole genome shotgun (WGS) entry which is preliminary data.</text>
</comment>
<evidence type="ECO:0000313" key="3">
    <source>
        <dbReference type="EMBL" id="GAM74560.1"/>
    </source>
</evidence>
<dbReference type="EC" id="1.1.1.57" evidence="3"/>
<gene>
    <name evidence="3" type="ORF">JCM19241_903</name>
</gene>
<dbReference type="SUPFAM" id="SSF48179">
    <property type="entry name" value="6-phosphogluconate dehydrogenase C-terminal domain-like"/>
    <property type="match status" value="1"/>
</dbReference>
<dbReference type="InterPro" id="IPR013118">
    <property type="entry name" value="Mannitol_DH_C"/>
</dbReference>
<protein>
    <submittedName>
        <fullName evidence="3">D-mannonate oxidoreductase</fullName>
        <ecNumber evidence="3">1.1.1.57</ecNumber>
    </submittedName>
</protein>
<keyword evidence="1 3" id="KW-0560">Oxidoreductase</keyword>
<dbReference type="PANTHER" id="PTHR43362:SF1">
    <property type="entry name" value="MANNITOL DEHYDROGENASE 2-RELATED"/>
    <property type="match status" value="1"/>
</dbReference>
<dbReference type="InterPro" id="IPR008927">
    <property type="entry name" value="6-PGluconate_DH-like_C_sf"/>
</dbReference>
<organism evidence="3 4">
    <name type="scientific">Vibrio ishigakensis</name>
    <dbReference type="NCBI Taxonomy" id="1481914"/>
    <lineage>
        <taxon>Bacteria</taxon>
        <taxon>Pseudomonadati</taxon>
        <taxon>Pseudomonadota</taxon>
        <taxon>Gammaproteobacteria</taxon>
        <taxon>Vibrionales</taxon>
        <taxon>Vibrionaceae</taxon>
        <taxon>Vibrio</taxon>
    </lineage>
</organism>
<evidence type="ECO:0000256" key="1">
    <source>
        <dbReference type="ARBA" id="ARBA00023002"/>
    </source>
</evidence>
<proteinExistence type="predicted"/>
<dbReference type="InterPro" id="IPR050988">
    <property type="entry name" value="Mannitol_DH/Oxidoreductase"/>
</dbReference>
<dbReference type="InterPro" id="IPR013328">
    <property type="entry name" value="6PGD_dom2"/>
</dbReference>
<feature type="domain" description="Mannitol dehydrogenase C-terminal" evidence="2">
    <location>
        <begin position="4"/>
        <end position="78"/>
    </location>
</feature>
<name>A0A0B8Q4M5_9VIBR</name>
<evidence type="ECO:0000313" key="4">
    <source>
        <dbReference type="Proteomes" id="UP000031666"/>
    </source>
</evidence>